<accession>A0A4Q9MGS8</accession>
<dbReference type="EMBL" id="ML143444">
    <property type="protein sequence ID" value="TBU26569.1"/>
    <property type="molecule type" value="Genomic_DNA"/>
</dbReference>
<feature type="non-terminal residue" evidence="1">
    <location>
        <position position="1"/>
    </location>
</feature>
<evidence type="ECO:0000313" key="1">
    <source>
        <dbReference type="EMBL" id="TBU26569.1"/>
    </source>
</evidence>
<dbReference type="Proteomes" id="UP000292957">
    <property type="component" value="Unassembled WGS sequence"/>
</dbReference>
<protein>
    <submittedName>
        <fullName evidence="1">Uncharacterized protein</fullName>
    </submittedName>
</protein>
<proteinExistence type="predicted"/>
<sequence length="63" mass="7034">PDCQLRRHTEGVQQGTGPAVQISLSSVALPDRDLQVFRSLRRAASKTVAISARRYRETQRSVL</sequence>
<reference evidence="1" key="1">
    <citation type="submission" date="2019-01" db="EMBL/GenBank/DDBJ databases">
        <title>Draft genome sequences of three monokaryotic isolates of the white-rot basidiomycete fungus Dichomitus squalens.</title>
        <authorList>
            <consortium name="DOE Joint Genome Institute"/>
            <person name="Lopez S.C."/>
            <person name="Andreopoulos B."/>
            <person name="Pangilinan J."/>
            <person name="Lipzen A."/>
            <person name="Riley R."/>
            <person name="Ahrendt S."/>
            <person name="Ng V."/>
            <person name="Barry K."/>
            <person name="Daum C."/>
            <person name="Grigoriev I.V."/>
            <person name="Hilden K.S."/>
            <person name="Makela M.R."/>
            <person name="de Vries R.P."/>
        </authorList>
    </citation>
    <scope>NUCLEOTIDE SEQUENCE [LARGE SCALE GENOMIC DNA]</scope>
    <source>
        <strain evidence="1">OM18370.1</strain>
    </source>
</reference>
<gene>
    <name evidence="1" type="ORF">BD311DRAFT_667295</name>
</gene>
<name>A0A4Q9MGS8_9APHY</name>
<dbReference type="AlphaFoldDB" id="A0A4Q9MGS8"/>
<organism evidence="1">
    <name type="scientific">Dichomitus squalens</name>
    <dbReference type="NCBI Taxonomy" id="114155"/>
    <lineage>
        <taxon>Eukaryota</taxon>
        <taxon>Fungi</taxon>
        <taxon>Dikarya</taxon>
        <taxon>Basidiomycota</taxon>
        <taxon>Agaricomycotina</taxon>
        <taxon>Agaricomycetes</taxon>
        <taxon>Polyporales</taxon>
        <taxon>Polyporaceae</taxon>
        <taxon>Dichomitus</taxon>
    </lineage>
</organism>